<accession>A0A1E5IR83</accession>
<comment type="caution">
    <text evidence="1">The sequence shown here is derived from an EMBL/GenBank/DDBJ whole genome shotgun (WGS) entry which is preliminary data.</text>
</comment>
<dbReference type="Proteomes" id="UP000095230">
    <property type="component" value="Unassembled WGS sequence"/>
</dbReference>
<dbReference type="EMBL" id="MCBT01000044">
    <property type="protein sequence ID" value="OEG73041.1"/>
    <property type="molecule type" value="Genomic_DNA"/>
</dbReference>
<organism evidence="1 2">
    <name type="scientific">Shewanella colwelliana</name>
    <name type="common">Alteromonas colwelliana</name>
    <dbReference type="NCBI Taxonomy" id="23"/>
    <lineage>
        <taxon>Bacteria</taxon>
        <taxon>Pseudomonadati</taxon>
        <taxon>Pseudomonadota</taxon>
        <taxon>Gammaproteobacteria</taxon>
        <taxon>Alteromonadales</taxon>
        <taxon>Shewanellaceae</taxon>
        <taxon>Shewanella</taxon>
    </lineage>
</organism>
<sequence>MITIGFIIALEDLQKMSNLSKLTAKRSLAASLAMREGFAMDVFCHGWIFITRSVKFINSVVISRVMMRLDSATLLGWICCILSQLICKTIQHRDEIY</sequence>
<evidence type="ECO:0000313" key="2">
    <source>
        <dbReference type="Proteomes" id="UP000095230"/>
    </source>
</evidence>
<dbReference type="AlphaFoldDB" id="A0A1E5IR83"/>
<name>A0A1E5IR83_SHECO</name>
<protein>
    <submittedName>
        <fullName evidence="1">Uncharacterized protein</fullName>
    </submittedName>
</protein>
<gene>
    <name evidence="1" type="ORF">BEL05_06495</name>
</gene>
<evidence type="ECO:0000313" key="1">
    <source>
        <dbReference type="EMBL" id="OEG73041.1"/>
    </source>
</evidence>
<dbReference type="STRING" id="23.BEL05_06495"/>
<proteinExistence type="predicted"/>
<reference evidence="1 2" key="1">
    <citation type="submission" date="2016-07" db="EMBL/GenBank/DDBJ databases">
        <title>Whole-genome of two Shewanella species isolated from a digestive organ of sea cucumber Apostichopus japonicus Selenka 1867.</title>
        <authorList>
            <person name="Hong H.-H."/>
            <person name="Choi H."/>
            <person name="Cheon S."/>
            <person name="Oh J.-S."/>
            <person name="Lee H.-G."/>
            <person name="Park C."/>
        </authorList>
    </citation>
    <scope>NUCLEOTIDE SEQUENCE [LARGE SCALE GENOMIC DNA]</scope>
    <source>
        <strain evidence="1 2">CSB03KR</strain>
    </source>
</reference>